<keyword evidence="2" id="KW-0732">Signal</keyword>
<evidence type="ECO:0000256" key="3">
    <source>
        <dbReference type="ARBA" id="ARBA00022970"/>
    </source>
</evidence>
<keyword evidence="3" id="KW-0813">Transport</keyword>
<evidence type="ECO:0000259" key="4">
    <source>
        <dbReference type="Pfam" id="PF13458"/>
    </source>
</evidence>
<reference evidence="5 6" key="1">
    <citation type="submission" date="2016-10" db="EMBL/GenBank/DDBJ databases">
        <authorList>
            <person name="de Groot N.N."/>
        </authorList>
    </citation>
    <scope>NUCLEOTIDE SEQUENCE [LARGE SCALE GENOMIC DNA]</scope>
    <source>
        <strain evidence="5 6">CPCC 100156</strain>
    </source>
</reference>
<comment type="similarity">
    <text evidence="1">Belongs to the leucine-binding protein family.</text>
</comment>
<dbReference type="Pfam" id="PF13458">
    <property type="entry name" value="Peripla_BP_6"/>
    <property type="match status" value="1"/>
</dbReference>
<evidence type="ECO:0000313" key="6">
    <source>
        <dbReference type="Proteomes" id="UP000198925"/>
    </source>
</evidence>
<dbReference type="SUPFAM" id="SSF53822">
    <property type="entry name" value="Periplasmic binding protein-like I"/>
    <property type="match status" value="1"/>
</dbReference>
<evidence type="ECO:0000256" key="1">
    <source>
        <dbReference type="ARBA" id="ARBA00010062"/>
    </source>
</evidence>
<proteinExistence type="inferred from homology"/>
<dbReference type="GO" id="GO:0006865">
    <property type="term" value="P:amino acid transport"/>
    <property type="evidence" value="ECO:0007669"/>
    <property type="project" value="UniProtKB-KW"/>
</dbReference>
<dbReference type="InterPro" id="IPR028082">
    <property type="entry name" value="Peripla_BP_I"/>
</dbReference>
<feature type="domain" description="Leucine-binding protein" evidence="4">
    <location>
        <begin position="39"/>
        <end position="378"/>
    </location>
</feature>
<evidence type="ECO:0000256" key="2">
    <source>
        <dbReference type="ARBA" id="ARBA00022729"/>
    </source>
</evidence>
<keyword evidence="3" id="KW-0029">Amino-acid transport</keyword>
<sequence>MVAKHHTRRALLGSAVAAGTLTNIPARAQVSGAGRPRLRLGIIADLSGPYADLSRPSEVCARQALEDFNVSARGWDVDVLVADHQNRADVAVATARRWIDQDGLDALVEVSTSATSLAVNTIVREKNKVFLASGPGTSDLTGAQCSPNTIHWVWDTAMLARSVGSSVLRQGGDSWFFLGADYAFGHQLARDTTAIVQGGGGRVFGSVFHPFPGTTDFSSFLIRAGSSGAKVLGLCNSGADLITCVKQAREFGIARRMKIVGLLTYDTTVHSLGLQEAQGLQIAATYYWDLNDRTRSWQARVQPKTPKLYPNMVTAGIYSSTMHYLKVVADMGVAEAKLDGAAVVARMKAMPTDDDCFGPGRVREDGRKLHPVYLLEAKKPAESRHEWDMLKVVETLTPEDGFRPISEGGCPLVRT</sequence>
<dbReference type="AlphaFoldDB" id="A0A1G7CKT6"/>
<dbReference type="PANTHER" id="PTHR30483:SF6">
    <property type="entry name" value="PERIPLASMIC BINDING PROTEIN OF ABC TRANSPORTER FOR NATURAL AMINO ACIDS"/>
    <property type="match status" value="1"/>
</dbReference>
<name>A0A1G7CKT6_9PROT</name>
<dbReference type="Proteomes" id="UP000198925">
    <property type="component" value="Unassembled WGS sequence"/>
</dbReference>
<dbReference type="CDD" id="cd06327">
    <property type="entry name" value="PBP1_SBP-like"/>
    <property type="match status" value="1"/>
</dbReference>
<keyword evidence="6" id="KW-1185">Reference proteome</keyword>
<dbReference type="InterPro" id="IPR051010">
    <property type="entry name" value="BCAA_transport"/>
</dbReference>
<evidence type="ECO:0000313" key="5">
    <source>
        <dbReference type="EMBL" id="SDE39947.1"/>
    </source>
</evidence>
<organism evidence="5 6">
    <name type="scientific">Belnapia rosea</name>
    <dbReference type="NCBI Taxonomy" id="938405"/>
    <lineage>
        <taxon>Bacteria</taxon>
        <taxon>Pseudomonadati</taxon>
        <taxon>Pseudomonadota</taxon>
        <taxon>Alphaproteobacteria</taxon>
        <taxon>Acetobacterales</taxon>
        <taxon>Roseomonadaceae</taxon>
        <taxon>Belnapia</taxon>
    </lineage>
</organism>
<protein>
    <submittedName>
        <fullName evidence="5">Amino acid/amide ABC transporter substrate-binding protein, HAAT family (TC 3.A.1.4.-)</fullName>
    </submittedName>
</protein>
<dbReference type="PANTHER" id="PTHR30483">
    <property type="entry name" value="LEUCINE-SPECIFIC-BINDING PROTEIN"/>
    <property type="match status" value="1"/>
</dbReference>
<gene>
    <name evidence="5" type="ORF">SAMN04487779_103314</name>
</gene>
<dbReference type="InterPro" id="IPR028081">
    <property type="entry name" value="Leu-bd"/>
</dbReference>
<dbReference type="Gene3D" id="3.40.50.2300">
    <property type="match status" value="2"/>
</dbReference>
<dbReference type="EMBL" id="FMZX01000033">
    <property type="protein sequence ID" value="SDE39947.1"/>
    <property type="molecule type" value="Genomic_DNA"/>
</dbReference>
<accession>A0A1G7CKT6</accession>